<keyword evidence="2" id="KW-0472">Membrane</keyword>
<keyword evidence="2" id="KW-0812">Transmembrane</keyword>
<accession>A0A140HAR2</accession>
<evidence type="ECO:0000256" key="2">
    <source>
        <dbReference type="SAM" id="Phobius"/>
    </source>
</evidence>
<feature type="transmembrane region" description="Helical" evidence="2">
    <location>
        <begin position="115"/>
        <end position="137"/>
    </location>
</feature>
<dbReference type="RefSeq" id="YP_009238383.1">
    <property type="nucleotide sequence ID" value="NC_029675.1"/>
</dbReference>
<evidence type="ECO:0000313" key="3">
    <source>
        <dbReference type="EMBL" id="AMO01261.1"/>
    </source>
</evidence>
<feature type="compositionally biased region" description="Basic residues" evidence="1">
    <location>
        <begin position="1594"/>
        <end position="1629"/>
    </location>
</feature>
<organism evidence="3">
    <name type="scientific">Bracteacoccus aerius</name>
    <dbReference type="NCBI Taxonomy" id="50041"/>
    <lineage>
        <taxon>Eukaryota</taxon>
        <taxon>Viridiplantae</taxon>
        <taxon>Chlorophyta</taxon>
        <taxon>core chlorophytes</taxon>
        <taxon>Chlorophyceae</taxon>
        <taxon>CS clade</taxon>
        <taxon>Sphaeropleales</taxon>
        <taxon>Bracteacoccaceae</taxon>
        <taxon>Bracteacoccus</taxon>
    </lineage>
</organism>
<evidence type="ECO:0000256" key="1">
    <source>
        <dbReference type="SAM" id="MobiDB-lite"/>
    </source>
</evidence>
<feature type="transmembrane region" description="Helical" evidence="2">
    <location>
        <begin position="215"/>
        <end position="234"/>
    </location>
</feature>
<keyword evidence="3" id="KW-0934">Plastid</keyword>
<feature type="region of interest" description="Disordered" evidence="1">
    <location>
        <begin position="2145"/>
        <end position="2185"/>
    </location>
</feature>
<feature type="transmembrane region" description="Helical" evidence="2">
    <location>
        <begin position="304"/>
        <end position="330"/>
    </location>
</feature>
<sequence>MFISMLSVVTSVKDYVEIVHKLIESDSTNQLQTYYDLGAIITYVVLTAKQFFVDLITLNWLQNLWSLPTLIPSIASSMVSEISVLDGYFHNAFTFLETPVSYGDQNVTLYCLEKFIIGLINSIFLCLPTSIAHLICLRRFVMQGLEAGYLAGLGTVAGNFLWISSVIFGLRFLIIPWLSLDILRYLLGFILLVKYMWDSYTERRGVLEDLSKWKIFLLNFLLAFTEQTSIYPFVSNLTIGSDSTLLESFPADSFLEFVSIHGCYLSGILLGSLSLLHLTCWFWENPAYSLYIWMISSLKVTTGIYHKSLNFFFLYMTMICAVSSMTYFGLDYTLANPLGLVQEDRLIDRSQKLLEISFFNTKASDRNTRRNRGRHGRRERWKRRIRKYRTFDASPYDQGIYDLFTIEDLNYGFDRFWLRRKMKNHRVRFRFFPGPWMRSFKKQLARPRIESFMGPRVEFFRILFEQIHHPQFHDFKEPRSTSSGILNSILRRNKKSSDTDVVGKTTGTPIDSTTILPTLVQTHSKKITSIYSDKVEKHQTQGLIKEFSALRKFVRKVNTRVKASTIALQLKTSNSSQNGFLNDSVKPIYSKRWKKIFSKISHSLSNPHLRQQENLFRRLYNQILMTDSKPNELLLNNASKTINKSGGFSVWNIFSNKSKKEDFKQRLSKKDRQILRYKTFLKQNSILSNEKDASSLSPLEPFSFNNETNRDSIIQKQNMEQYEKDIYKSMTLLHPIKFYLQKEQAFRRKLKFYGANVFRNFGIENNSAYFRIMMKRFFYYYKPTLRWERTMRASSLRRVRRKKARIPRKMNLNKQIQGLSRFDVNDEESLLNPNTSTELNLKTISPNFSSIQKPTHFYSLVNKRASRYRYEIYKDLLQHWYYSPFNRLLLKFDVDSFIRRQPSSYFLTKKEENLLHMRRLLLSDYYETLRWYTYMQHYGSMKARIGGTKSFASRIYNQQFMGTLRKVRHLFAITPSSTENTVLKFDQPLYNEFANNQTQSILNESIIHEELLADDLLYTNDAISGNDLKNQSALVIREYLANAKPIREQFIKKLLSEKNYWELTKFLFKGQKIRGTNAVTNERSFLAQEKQILYTPEEKQKFYEDQQQKLKQFFDQKIASMFNNDDFSKVSSTSIEENIWLALIKKCENQLYNQESLKLYLARHIEKHDRQKQRQEKVINSRLQRMKNWLILQNQSAKDKNKERISPNSVDNGISSTAGLTTALQKAIKEAVFFQKGWNPVKTNIRNNRPQINWAIIDSTSNQKSFQNGQKSILISGNFRKSTNLKNHLKIRLKLHQMQVGKIENDLRKSIISVRTHETSDISSKKPFNQSSTAIQNISYLLKTTLIPFKKIYKRSLSPMISKSINAINRMFQQNAEDDLVTWRKREIVLNKRKKSRKTFKKLKNKNVRKSETWNTRDLLRYNIQKNSEDLLREKRDAQNSRAMSWIDSENKRHKNSWKEWRKQFNAASSEDSTRRTRSPETSLIRGVMDNIKAKTNPTNLIRLFNQIRAKKFKRKRSRLRRHRRVKIRGVVKKRTLGQKLKRQFKLLKKYRATREDSLVSDKSENLRKKLEIFEKITKRTYKPESVFQTKEIKQRRTRQRKNRFWKKHRRPKYGQNKRKQRKRRRHAVGKIRSLNKQLKRIKSNIKLKKWWWENFLPNFQANADAIWQIENDVQIQQQLSKLSVSEILERDSYTMTNMAENTLQIGDKDYKPLAIPEALRIRENLIQNKLLNFDDSYDSTQNATLQSDSKTDSNNKNKQIIDTLEKLNQKTSKMISNDNTQKSDLDFIGQISQNSLISNDKNQNLLKSFDSFDETTLNNRTVSAINPIPFYAGWDESLRKFVVTNRLLCNKQATYAMNLTGEIGVPAASDAKSEKNDLGNSEYVKQRAFSKLFKTLNSSNLEFSQAPLQGMNAATTVYWQALFTTYDPDQFFALGMDGFSPIGWRKFHFRHSKQTIKPILVKTKTIGSSQLIQKTNKHDSNLSDNTLSYNIQMKIFENKFKNKSEILFKNKTSQKNAYRRIQKRNKRVRKHPRPPVWFPSGPLANEVLPVHYIYVFYKRARLPRDRYVRRRLRRNKDGAPLSIRTSMTKLTDMTLRRRSKPKRKYHRKRSKSALLRVSTFGKNAPLSAKTGNLLLKRRAFRGFPHEDDRSRPIPESQNIQKTKKSKKPKTRRKKLTTKPPESARIRQLRRRVPRLVLYPVWRHRPRIGGFVWPGDYLRLKNSDAPKLKPTTPKSRPKAQILKTKQDEPKRLRKKRRIRKKKQRKIQEWQVQPKKYFLQKHNMRVLKKRLQKSQNTNKIHQRIKELTYLFKNK</sequence>
<feature type="transmembrane region" description="Helical" evidence="2">
    <location>
        <begin position="174"/>
        <end position="195"/>
    </location>
</feature>
<dbReference type="EMBL" id="KT199254">
    <property type="protein sequence ID" value="AMO01261.1"/>
    <property type="molecule type" value="Genomic_DNA"/>
</dbReference>
<keyword evidence="3" id="KW-0150">Chloroplast</keyword>
<protein>
    <submittedName>
        <fullName evidence="3">Hypothetical chloroplast protein RF1</fullName>
    </submittedName>
</protein>
<reference evidence="3" key="1">
    <citation type="submission" date="2015-06" db="EMBL/GenBank/DDBJ databases">
        <title>Chloroplast phylogenomic data from the green algal order Sphaeropleales (Chlorophyceae, Chlorophyta) reveal complex patterns of sequence evolution.</title>
        <authorList>
            <person name="Fucikova K."/>
            <person name="Lewis P.O."/>
            <person name="Lewis L.A."/>
        </authorList>
    </citation>
    <scope>NUCLEOTIDE SEQUENCE</scope>
    <source>
        <strain evidence="3">UTEX 1250</strain>
    </source>
</reference>
<proteinExistence type="predicted"/>
<dbReference type="GeneID" id="27073794"/>
<geneLocation type="chloroplast" evidence="3"/>
<feature type="region of interest" description="Disordered" evidence="1">
    <location>
        <begin position="2224"/>
        <end position="2266"/>
    </location>
</feature>
<gene>
    <name evidence="3" type="primary">ycf1</name>
    <name evidence="3" type="ORF">VU20_53</name>
</gene>
<feature type="compositionally biased region" description="Basic residues" evidence="1">
    <location>
        <begin position="2162"/>
        <end position="2177"/>
    </location>
</feature>
<feature type="transmembrane region" description="Helical" evidence="2">
    <location>
        <begin position="149"/>
        <end position="168"/>
    </location>
</feature>
<keyword evidence="2" id="KW-1133">Transmembrane helix</keyword>
<feature type="region of interest" description="Disordered" evidence="1">
    <location>
        <begin position="1592"/>
        <end position="1629"/>
    </location>
</feature>
<name>A0A140HAR2_9CHLO</name>
<feature type="compositionally biased region" description="Basic residues" evidence="1">
    <location>
        <begin position="2251"/>
        <end position="2264"/>
    </location>
</feature>
<feature type="transmembrane region" description="Helical" evidence="2">
    <location>
        <begin position="254"/>
        <end position="283"/>
    </location>
</feature>